<keyword evidence="4" id="KW-1185">Reference proteome</keyword>
<dbReference type="AlphaFoldDB" id="A0A1M6BNT1"/>
<dbReference type="EMBL" id="FQZA01000001">
    <property type="protein sequence ID" value="SHI50395.1"/>
    <property type="molecule type" value="Genomic_DNA"/>
</dbReference>
<dbReference type="InterPro" id="IPR011992">
    <property type="entry name" value="EF-hand-dom_pair"/>
</dbReference>
<sequence length="75" mass="7645">MTRRLTILAVAALAAGTAAAQEIDADGDGLLSLREAQIAIPGLTEEVFLLADTDGNGLLSQAELLSANERGLLPG</sequence>
<dbReference type="InterPro" id="IPR002048">
    <property type="entry name" value="EF_hand_dom"/>
</dbReference>
<protein>
    <submittedName>
        <fullName evidence="3">EF hand</fullName>
    </submittedName>
</protein>
<feature type="domain" description="EF-hand" evidence="2">
    <location>
        <begin position="45"/>
        <end position="74"/>
    </location>
</feature>
<reference evidence="3 4" key="1">
    <citation type="submission" date="2016-11" db="EMBL/GenBank/DDBJ databases">
        <authorList>
            <person name="Jaros S."/>
            <person name="Januszkiewicz K."/>
            <person name="Wedrychowicz H."/>
        </authorList>
    </citation>
    <scope>NUCLEOTIDE SEQUENCE [LARGE SCALE GENOMIC DNA]</scope>
    <source>
        <strain evidence="3 4">DSM 26892</strain>
    </source>
</reference>
<dbReference type="PROSITE" id="PS50222">
    <property type="entry name" value="EF_HAND_2"/>
    <property type="match status" value="1"/>
</dbReference>
<evidence type="ECO:0000259" key="2">
    <source>
        <dbReference type="PROSITE" id="PS50222"/>
    </source>
</evidence>
<dbReference type="PROSITE" id="PS00018">
    <property type="entry name" value="EF_HAND_1"/>
    <property type="match status" value="1"/>
</dbReference>
<dbReference type="SUPFAM" id="SSF47473">
    <property type="entry name" value="EF-hand"/>
    <property type="match status" value="1"/>
</dbReference>
<keyword evidence="1" id="KW-0732">Signal</keyword>
<accession>A0A1M6BNT1</accession>
<name>A0A1M6BNT1_9RHOB</name>
<dbReference type="Gene3D" id="1.10.238.10">
    <property type="entry name" value="EF-hand"/>
    <property type="match status" value="1"/>
</dbReference>
<evidence type="ECO:0000313" key="3">
    <source>
        <dbReference type="EMBL" id="SHI50395.1"/>
    </source>
</evidence>
<evidence type="ECO:0000256" key="1">
    <source>
        <dbReference type="SAM" id="SignalP"/>
    </source>
</evidence>
<proteinExistence type="predicted"/>
<feature type="signal peptide" evidence="1">
    <location>
        <begin position="1"/>
        <end position="20"/>
    </location>
</feature>
<dbReference type="RefSeq" id="WP_073126398.1">
    <property type="nucleotide sequence ID" value="NZ_FQZA01000001.1"/>
</dbReference>
<dbReference type="Pfam" id="PF13202">
    <property type="entry name" value="EF-hand_5"/>
    <property type="match status" value="2"/>
</dbReference>
<dbReference type="GO" id="GO:0005509">
    <property type="term" value="F:calcium ion binding"/>
    <property type="evidence" value="ECO:0007669"/>
    <property type="project" value="InterPro"/>
</dbReference>
<dbReference type="Proteomes" id="UP000184040">
    <property type="component" value="Unassembled WGS sequence"/>
</dbReference>
<evidence type="ECO:0000313" key="4">
    <source>
        <dbReference type="Proteomes" id="UP000184040"/>
    </source>
</evidence>
<organism evidence="3 4">
    <name type="scientific">Palleronia salina</name>
    <dbReference type="NCBI Taxonomy" id="313368"/>
    <lineage>
        <taxon>Bacteria</taxon>
        <taxon>Pseudomonadati</taxon>
        <taxon>Pseudomonadota</taxon>
        <taxon>Alphaproteobacteria</taxon>
        <taxon>Rhodobacterales</taxon>
        <taxon>Roseobacteraceae</taxon>
        <taxon>Palleronia</taxon>
    </lineage>
</organism>
<feature type="chain" id="PRO_5012454908" evidence="1">
    <location>
        <begin position="21"/>
        <end position="75"/>
    </location>
</feature>
<dbReference type="InterPro" id="IPR018247">
    <property type="entry name" value="EF_Hand_1_Ca_BS"/>
</dbReference>
<gene>
    <name evidence="3" type="ORF">SAMN04488012_101561</name>
</gene>